<evidence type="ECO:0000256" key="1">
    <source>
        <dbReference type="ARBA" id="ARBA00004651"/>
    </source>
</evidence>
<keyword evidence="10" id="KW-1185">Reference proteome</keyword>
<keyword evidence="5 8" id="KW-0812">Transmembrane</keyword>
<evidence type="ECO:0000313" key="9">
    <source>
        <dbReference type="EMBL" id="SHI71557.1"/>
    </source>
</evidence>
<feature type="transmembrane region" description="Helical" evidence="8">
    <location>
        <begin position="6"/>
        <end position="29"/>
    </location>
</feature>
<dbReference type="PANTHER" id="PTHR30269">
    <property type="entry name" value="TRANSMEMBRANE PROTEIN YFCA"/>
    <property type="match status" value="1"/>
</dbReference>
<dbReference type="InterPro" id="IPR052017">
    <property type="entry name" value="TSUP"/>
</dbReference>
<evidence type="ECO:0000256" key="6">
    <source>
        <dbReference type="ARBA" id="ARBA00022989"/>
    </source>
</evidence>
<dbReference type="RefSeq" id="WP_073309858.1">
    <property type="nucleotide sequence ID" value="NZ_FQZI01000002.1"/>
</dbReference>
<name>A0A1M6DE24_9FLAO</name>
<evidence type="ECO:0000256" key="4">
    <source>
        <dbReference type="ARBA" id="ARBA00022475"/>
    </source>
</evidence>
<keyword evidence="3" id="KW-0813">Transport</keyword>
<evidence type="ECO:0000256" key="2">
    <source>
        <dbReference type="ARBA" id="ARBA00009142"/>
    </source>
</evidence>
<proteinExistence type="inferred from homology"/>
<comment type="subcellular location">
    <subcellularLocation>
        <location evidence="1 8">Cell membrane</location>
        <topology evidence="1 8">Multi-pass membrane protein</topology>
    </subcellularLocation>
</comment>
<dbReference type="PANTHER" id="PTHR30269:SF0">
    <property type="entry name" value="MEMBRANE TRANSPORTER PROTEIN YFCA-RELATED"/>
    <property type="match status" value="1"/>
</dbReference>
<feature type="transmembrane region" description="Helical" evidence="8">
    <location>
        <begin position="101"/>
        <end position="119"/>
    </location>
</feature>
<evidence type="ECO:0000256" key="3">
    <source>
        <dbReference type="ARBA" id="ARBA00022448"/>
    </source>
</evidence>
<dbReference type="Pfam" id="PF01925">
    <property type="entry name" value="TauE"/>
    <property type="match status" value="1"/>
</dbReference>
<feature type="transmembrane region" description="Helical" evidence="8">
    <location>
        <begin position="161"/>
        <end position="181"/>
    </location>
</feature>
<feature type="transmembrane region" description="Helical" evidence="8">
    <location>
        <begin position="232"/>
        <end position="250"/>
    </location>
</feature>
<feature type="transmembrane region" description="Helical" evidence="8">
    <location>
        <begin position="202"/>
        <end position="220"/>
    </location>
</feature>
<dbReference type="Proteomes" id="UP000184488">
    <property type="component" value="Unassembled WGS sequence"/>
</dbReference>
<protein>
    <recommendedName>
        <fullName evidence="8">Probable membrane transporter protein</fullName>
    </recommendedName>
</protein>
<dbReference type="InterPro" id="IPR002781">
    <property type="entry name" value="TM_pro_TauE-like"/>
</dbReference>
<evidence type="ECO:0000256" key="7">
    <source>
        <dbReference type="ARBA" id="ARBA00023136"/>
    </source>
</evidence>
<dbReference type="GO" id="GO:0005886">
    <property type="term" value="C:plasma membrane"/>
    <property type="evidence" value="ECO:0007669"/>
    <property type="project" value="UniProtKB-SubCell"/>
</dbReference>
<feature type="transmembrane region" description="Helical" evidence="8">
    <location>
        <begin position="131"/>
        <end position="149"/>
    </location>
</feature>
<evidence type="ECO:0000256" key="8">
    <source>
        <dbReference type="RuleBase" id="RU363041"/>
    </source>
</evidence>
<sequence>METYIIIFLCIASFLAGFIDAIAGGGGLIQTPIALILLPHQPIANLSGSLKVPGITGTSIASIQYLKNVDMNWRLLFIMTIFSCLSAFFGSYILTIVNNDFMKPLLLVILILLAIYTFIKKDFGSHQPKEISNIKAILYGILISAFIGFYDGFIGPGTGSFLIVAFIFVLGFDFLHASANAKLVNIASNIGSLVLFISKGKILWLMALPMAVCNGFGGWLGAKLAIKKGNGFIRIFFLVVVIGTLIRLSYDVFLKN</sequence>
<evidence type="ECO:0000256" key="5">
    <source>
        <dbReference type="ARBA" id="ARBA00022692"/>
    </source>
</evidence>
<dbReference type="EMBL" id="FQZI01000002">
    <property type="protein sequence ID" value="SHI71557.1"/>
    <property type="molecule type" value="Genomic_DNA"/>
</dbReference>
<keyword evidence="7 8" id="KW-0472">Membrane</keyword>
<evidence type="ECO:0000313" key="10">
    <source>
        <dbReference type="Proteomes" id="UP000184488"/>
    </source>
</evidence>
<comment type="similarity">
    <text evidence="2 8">Belongs to the 4-toluene sulfonate uptake permease (TSUP) (TC 2.A.102) family.</text>
</comment>
<organism evidence="9 10">
    <name type="scientific">Flavobacterium terrae</name>
    <dbReference type="NCBI Taxonomy" id="415425"/>
    <lineage>
        <taxon>Bacteria</taxon>
        <taxon>Pseudomonadati</taxon>
        <taxon>Bacteroidota</taxon>
        <taxon>Flavobacteriia</taxon>
        <taxon>Flavobacteriales</taxon>
        <taxon>Flavobacteriaceae</taxon>
        <taxon>Flavobacterium</taxon>
    </lineage>
</organism>
<feature type="transmembrane region" description="Helical" evidence="8">
    <location>
        <begin position="75"/>
        <end position="95"/>
    </location>
</feature>
<gene>
    <name evidence="9" type="ORF">SAMN05444363_1397</name>
</gene>
<reference evidence="10" key="1">
    <citation type="submission" date="2016-11" db="EMBL/GenBank/DDBJ databases">
        <authorList>
            <person name="Varghese N."/>
            <person name="Submissions S."/>
        </authorList>
    </citation>
    <scope>NUCLEOTIDE SEQUENCE [LARGE SCALE GENOMIC DNA]</scope>
    <source>
        <strain evidence="10">DSM 18829</strain>
    </source>
</reference>
<dbReference type="OrthoDB" id="554695at2"/>
<dbReference type="STRING" id="415425.SAMN05444363_1397"/>
<keyword evidence="4 8" id="KW-1003">Cell membrane</keyword>
<accession>A0A1M6DE24</accession>
<dbReference type="AlphaFoldDB" id="A0A1M6DE24"/>
<keyword evidence="6 8" id="KW-1133">Transmembrane helix</keyword>